<feature type="transmembrane region" description="Helical" evidence="1">
    <location>
        <begin position="250"/>
        <end position="273"/>
    </location>
</feature>
<feature type="transmembrane region" description="Helical" evidence="1">
    <location>
        <begin position="5"/>
        <end position="20"/>
    </location>
</feature>
<dbReference type="PANTHER" id="PTHR46663">
    <property type="entry name" value="DIGUANYLATE CYCLASE DGCT-RELATED"/>
    <property type="match status" value="1"/>
</dbReference>
<feature type="transmembrane region" description="Helical" evidence="1">
    <location>
        <begin position="216"/>
        <end position="238"/>
    </location>
</feature>
<dbReference type="PROSITE" id="PS50887">
    <property type="entry name" value="GGDEF"/>
    <property type="match status" value="1"/>
</dbReference>
<feature type="transmembrane region" description="Helical" evidence="1">
    <location>
        <begin position="279"/>
        <end position="297"/>
    </location>
</feature>
<dbReference type="SUPFAM" id="SSF55073">
    <property type="entry name" value="Nucleotide cyclase"/>
    <property type="match status" value="1"/>
</dbReference>
<dbReference type="PANTHER" id="PTHR46663:SF4">
    <property type="entry name" value="DIGUANYLATE CYCLASE DGCT-RELATED"/>
    <property type="match status" value="1"/>
</dbReference>
<keyword evidence="1" id="KW-0812">Transmembrane</keyword>
<sequence length="472" mass="48983">MVLRWYVAFAGAMVASYLLWPYELRQWPFLLVTLATLPAVGAGLRRSPRGERSPWWLLLAALTLFNAGNFWWIWLVTVRGRETGDGSGASLLFTVADVVVLAGALVVVVKRGRGDAGGVIDSVITAVALSGVLWDFVLLPALTSDGVSTGGQIGAFVNVIVLTGALGALVRVSSVGAGRVAAVRLLAAGVGLTLIGNVAGTLAVDASGLRADWTNMVFLAAYMALGCAALHPSVAVVTRPGPAPDDRLSGTRLTFLGVMLAIGPLIGGGRVLLDEPADGVLLAVSSAALIPLVMVRIGRLSRARRTAEEALHRLATSDALTGLPNRAAWIEHVTAELAARPAGLTVLFCDLDGFKAVNDRLGHAAGDELLVGVAARLRGCVREDDLIGRFGGDEFVIVCRGADAVDVISDRIRAMVAEPFPAGNEPALIGVSVGVAHARAGDSTDDVVARADTAMYEAKRAKTIGALSLAVA</sequence>
<feature type="domain" description="GGDEF" evidence="2">
    <location>
        <begin position="342"/>
        <end position="472"/>
    </location>
</feature>
<dbReference type="SMART" id="SM00267">
    <property type="entry name" value="GGDEF"/>
    <property type="match status" value="1"/>
</dbReference>
<accession>A0A285FV39</accession>
<feature type="transmembrane region" description="Helical" evidence="1">
    <location>
        <begin position="88"/>
        <end position="109"/>
    </location>
</feature>
<dbReference type="OrthoDB" id="3278283at2"/>
<gene>
    <name evidence="3" type="ORF">SAMN05421748_1011280</name>
</gene>
<dbReference type="RefSeq" id="WP_097318587.1">
    <property type="nucleotide sequence ID" value="NZ_OBDY01000001.1"/>
</dbReference>
<dbReference type="EMBL" id="OBDY01000001">
    <property type="protein sequence ID" value="SNY15135.1"/>
    <property type="molecule type" value="Genomic_DNA"/>
</dbReference>
<dbReference type="InterPro" id="IPR029787">
    <property type="entry name" value="Nucleotide_cyclase"/>
</dbReference>
<reference evidence="3 4" key="1">
    <citation type="submission" date="2017-09" db="EMBL/GenBank/DDBJ databases">
        <authorList>
            <person name="Ehlers B."/>
            <person name="Leendertz F.H."/>
        </authorList>
    </citation>
    <scope>NUCLEOTIDE SEQUENCE [LARGE SCALE GENOMIC DNA]</scope>
    <source>
        <strain evidence="3 4">CGMCC 4.6857</strain>
    </source>
</reference>
<proteinExistence type="predicted"/>
<dbReference type="Proteomes" id="UP000219612">
    <property type="component" value="Unassembled WGS sequence"/>
</dbReference>
<dbReference type="InterPro" id="IPR000160">
    <property type="entry name" value="GGDEF_dom"/>
</dbReference>
<dbReference type="AlphaFoldDB" id="A0A285FV39"/>
<evidence type="ECO:0000313" key="4">
    <source>
        <dbReference type="Proteomes" id="UP000219612"/>
    </source>
</evidence>
<name>A0A285FV39_9ACTN</name>
<feature type="transmembrane region" description="Helical" evidence="1">
    <location>
        <begin position="116"/>
        <end position="139"/>
    </location>
</feature>
<dbReference type="NCBIfam" id="TIGR00254">
    <property type="entry name" value="GGDEF"/>
    <property type="match status" value="1"/>
</dbReference>
<dbReference type="Gene3D" id="3.30.70.270">
    <property type="match status" value="1"/>
</dbReference>
<feature type="transmembrane region" description="Helical" evidence="1">
    <location>
        <begin position="56"/>
        <end position="76"/>
    </location>
</feature>
<dbReference type="Pfam" id="PF00990">
    <property type="entry name" value="GGDEF"/>
    <property type="match status" value="1"/>
</dbReference>
<evidence type="ECO:0000256" key="1">
    <source>
        <dbReference type="SAM" id="Phobius"/>
    </source>
</evidence>
<feature type="transmembrane region" description="Helical" evidence="1">
    <location>
        <begin position="26"/>
        <end position="44"/>
    </location>
</feature>
<dbReference type="InterPro" id="IPR043128">
    <property type="entry name" value="Rev_trsase/Diguanyl_cyclase"/>
</dbReference>
<keyword evidence="4" id="KW-1185">Reference proteome</keyword>
<feature type="transmembrane region" description="Helical" evidence="1">
    <location>
        <begin position="182"/>
        <end position="204"/>
    </location>
</feature>
<protein>
    <submittedName>
        <fullName evidence="3">Diguanylate cyclase (GGDEF) domain-containing protein</fullName>
    </submittedName>
</protein>
<dbReference type="InterPro" id="IPR052163">
    <property type="entry name" value="DGC-Regulatory_Protein"/>
</dbReference>
<keyword evidence="1" id="KW-1133">Transmembrane helix</keyword>
<evidence type="ECO:0000313" key="3">
    <source>
        <dbReference type="EMBL" id="SNY15135.1"/>
    </source>
</evidence>
<dbReference type="CDD" id="cd01949">
    <property type="entry name" value="GGDEF"/>
    <property type="match status" value="1"/>
</dbReference>
<organism evidence="3 4">
    <name type="scientific">Paractinoplanes atraurantiacus</name>
    <dbReference type="NCBI Taxonomy" id="1036182"/>
    <lineage>
        <taxon>Bacteria</taxon>
        <taxon>Bacillati</taxon>
        <taxon>Actinomycetota</taxon>
        <taxon>Actinomycetes</taxon>
        <taxon>Micromonosporales</taxon>
        <taxon>Micromonosporaceae</taxon>
        <taxon>Paractinoplanes</taxon>
    </lineage>
</organism>
<evidence type="ECO:0000259" key="2">
    <source>
        <dbReference type="PROSITE" id="PS50887"/>
    </source>
</evidence>
<feature type="transmembrane region" description="Helical" evidence="1">
    <location>
        <begin position="151"/>
        <end position="170"/>
    </location>
</feature>
<keyword evidence="1" id="KW-0472">Membrane</keyword>